<evidence type="ECO:0000313" key="2">
    <source>
        <dbReference type="EMBL" id="RCI05478.1"/>
    </source>
</evidence>
<dbReference type="Proteomes" id="UP000253551">
    <property type="component" value="Unassembled WGS sequence"/>
</dbReference>
<feature type="compositionally biased region" description="Acidic residues" evidence="1">
    <location>
        <begin position="282"/>
        <end position="297"/>
    </location>
</feature>
<dbReference type="OrthoDB" id="2281294at2759"/>
<comment type="caution">
    <text evidence="2">The sequence shown here is derived from an EMBL/GenBank/DDBJ whole genome shotgun (WGS) entry which is preliminary data.</text>
</comment>
<gene>
    <name evidence="2" type="ORF">CU098_004751</name>
</gene>
<feature type="region of interest" description="Disordered" evidence="1">
    <location>
        <begin position="243"/>
        <end position="301"/>
    </location>
</feature>
<dbReference type="EMBL" id="PJQM01000377">
    <property type="protein sequence ID" value="RCI05478.1"/>
    <property type="molecule type" value="Genomic_DNA"/>
</dbReference>
<protein>
    <submittedName>
        <fullName evidence="2">Uncharacterized protein</fullName>
    </submittedName>
</protein>
<evidence type="ECO:0000256" key="1">
    <source>
        <dbReference type="SAM" id="MobiDB-lite"/>
    </source>
</evidence>
<feature type="compositionally biased region" description="Low complexity" evidence="1">
    <location>
        <begin position="272"/>
        <end position="281"/>
    </location>
</feature>
<proteinExistence type="predicted"/>
<name>A0A367KTF2_RHIST</name>
<reference evidence="2 3" key="1">
    <citation type="journal article" date="2018" name="G3 (Bethesda)">
        <title>Phylogenetic and Phylogenomic Definition of Rhizopus Species.</title>
        <authorList>
            <person name="Gryganskyi A.P."/>
            <person name="Golan J."/>
            <person name="Dolatabadi S."/>
            <person name="Mondo S."/>
            <person name="Robb S."/>
            <person name="Idnurm A."/>
            <person name="Muszewska A."/>
            <person name="Steczkiewicz K."/>
            <person name="Masonjones S."/>
            <person name="Liao H.L."/>
            <person name="Gajdeczka M.T."/>
            <person name="Anike F."/>
            <person name="Vuek A."/>
            <person name="Anishchenko I.M."/>
            <person name="Voigt K."/>
            <person name="de Hoog G.S."/>
            <person name="Smith M.E."/>
            <person name="Heitman J."/>
            <person name="Vilgalys R."/>
            <person name="Stajich J.E."/>
        </authorList>
    </citation>
    <scope>NUCLEOTIDE SEQUENCE [LARGE SCALE GENOMIC DNA]</scope>
    <source>
        <strain evidence="2 3">LSU 92-RS-03</strain>
    </source>
</reference>
<sequence length="471" mass="53821">MLTAVQQNLPPTTGLVPESNNNIGILTRKKAIENFRSLHEEANIDHDYASHLLPNSFEIANRAFYATIRKFTKQNCPDPSVKRRSSYSFIENLFLHKIYSKSQQTLLGIVPVKPSVILSGDDFMFTPPFIQPPPQPFEDLEDEDYYFDEEEVEATECWNTNGYLYNLSPCPESKQAGDNDSLFYRIQEEDEDLENNKLRIQSNAFLKTPSLFDTSPYLYQEDTQEYMYAFVENSHLQQEPAYPENFDTQQDDDTLSDSDGLITPEGEEPELSSTATTAASSYDDDNDDDNDNDDDDNDSYHEEMSVSYHSTTNSVMIPITTNKTNEDDVAQITQVSPVTRSSTFLSQRSSLDDDSSVISYQSLADIINSQQQHQQQKPSLSYISSKIYHYGSTKKQEISTKMKSFVNNISYHANNDDDEEMGLQSQQECDATISFWTRLIIFVMSIWQLFVHGVKQCMPTTSTLDERETLL</sequence>
<organism evidence="2 3">
    <name type="scientific">Rhizopus stolonifer</name>
    <name type="common">Rhizopus nigricans</name>
    <dbReference type="NCBI Taxonomy" id="4846"/>
    <lineage>
        <taxon>Eukaryota</taxon>
        <taxon>Fungi</taxon>
        <taxon>Fungi incertae sedis</taxon>
        <taxon>Mucoromycota</taxon>
        <taxon>Mucoromycotina</taxon>
        <taxon>Mucoromycetes</taxon>
        <taxon>Mucorales</taxon>
        <taxon>Mucorineae</taxon>
        <taxon>Rhizopodaceae</taxon>
        <taxon>Rhizopus</taxon>
    </lineage>
</organism>
<evidence type="ECO:0000313" key="3">
    <source>
        <dbReference type="Proteomes" id="UP000253551"/>
    </source>
</evidence>
<dbReference type="AlphaFoldDB" id="A0A367KTF2"/>
<accession>A0A367KTF2</accession>
<keyword evidence="3" id="KW-1185">Reference proteome</keyword>
<dbReference type="STRING" id="4846.A0A367KTF2"/>